<organism evidence="2 3">
    <name type="scientific">Eumeta variegata</name>
    <name type="common">Bagworm moth</name>
    <name type="synonym">Eumeta japonica</name>
    <dbReference type="NCBI Taxonomy" id="151549"/>
    <lineage>
        <taxon>Eukaryota</taxon>
        <taxon>Metazoa</taxon>
        <taxon>Ecdysozoa</taxon>
        <taxon>Arthropoda</taxon>
        <taxon>Hexapoda</taxon>
        <taxon>Insecta</taxon>
        <taxon>Pterygota</taxon>
        <taxon>Neoptera</taxon>
        <taxon>Endopterygota</taxon>
        <taxon>Lepidoptera</taxon>
        <taxon>Glossata</taxon>
        <taxon>Ditrysia</taxon>
        <taxon>Tineoidea</taxon>
        <taxon>Psychidae</taxon>
        <taxon>Oiketicinae</taxon>
        <taxon>Eumeta</taxon>
    </lineage>
</organism>
<feature type="chain" id="PRO_5020024513" evidence="1">
    <location>
        <begin position="20"/>
        <end position="186"/>
    </location>
</feature>
<gene>
    <name evidence="2" type="ORF">EVAR_7000_1</name>
</gene>
<sequence length="186" mass="20379">MGFAIANIIPFWSLVCAYAQEEEMEAIASPPESLPGHFIFAYFEIVIENVTACLQEPLLIHHRMPGSKPNIAAAPGRGHVGRAGGARGARMTIVFDVFNNGQTDRLSEKEMRKVGRESHNAVHVSPSAYMEMDVCRRCVKHPTIFLLRLRALGSYAGPMRVGAVVDATTGSGTDCLTYYPKHFSLS</sequence>
<comment type="caution">
    <text evidence="2">The sequence shown here is derived from an EMBL/GenBank/DDBJ whole genome shotgun (WGS) entry which is preliminary data.</text>
</comment>
<keyword evidence="1" id="KW-0732">Signal</keyword>
<dbReference type="Proteomes" id="UP000299102">
    <property type="component" value="Unassembled WGS sequence"/>
</dbReference>
<evidence type="ECO:0000313" key="3">
    <source>
        <dbReference type="Proteomes" id="UP000299102"/>
    </source>
</evidence>
<protein>
    <submittedName>
        <fullName evidence="2">Uncharacterized protein</fullName>
    </submittedName>
</protein>
<evidence type="ECO:0000256" key="1">
    <source>
        <dbReference type="SAM" id="SignalP"/>
    </source>
</evidence>
<proteinExistence type="predicted"/>
<keyword evidence="3" id="KW-1185">Reference proteome</keyword>
<feature type="signal peptide" evidence="1">
    <location>
        <begin position="1"/>
        <end position="19"/>
    </location>
</feature>
<dbReference type="AlphaFoldDB" id="A0A4C1THR5"/>
<dbReference type="EMBL" id="BGZK01000058">
    <property type="protein sequence ID" value="GBP13664.1"/>
    <property type="molecule type" value="Genomic_DNA"/>
</dbReference>
<name>A0A4C1THR5_EUMVA</name>
<evidence type="ECO:0000313" key="2">
    <source>
        <dbReference type="EMBL" id="GBP13664.1"/>
    </source>
</evidence>
<reference evidence="2 3" key="1">
    <citation type="journal article" date="2019" name="Commun. Biol.">
        <title>The bagworm genome reveals a unique fibroin gene that provides high tensile strength.</title>
        <authorList>
            <person name="Kono N."/>
            <person name="Nakamura H."/>
            <person name="Ohtoshi R."/>
            <person name="Tomita M."/>
            <person name="Numata K."/>
            <person name="Arakawa K."/>
        </authorList>
    </citation>
    <scope>NUCLEOTIDE SEQUENCE [LARGE SCALE GENOMIC DNA]</scope>
</reference>
<accession>A0A4C1THR5</accession>